<gene>
    <name evidence="3" type="ORF">M569_13130</name>
</gene>
<evidence type="ECO:0000313" key="3">
    <source>
        <dbReference type="EMBL" id="EPS61667.1"/>
    </source>
</evidence>
<feature type="transmembrane region" description="Helical" evidence="2">
    <location>
        <begin position="109"/>
        <end position="132"/>
    </location>
</feature>
<proteinExistence type="inferred from homology"/>
<comment type="similarity">
    <text evidence="1">Belongs to the major facilitator superfamily. Phosphate:H(+) symporter (TC 2.A.1.9) family.</text>
</comment>
<keyword evidence="4" id="KW-1185">Reference proteome</keyword>
<keyword evidence="2" id="KW-1133">Transmembrane helix</keyword>
<reference evidence="3 4" key="1">
    <citation type="journal article" date="2013" name="BMC Genomics">
        <title>The miniature genome of a carnivorous plant Genlisea aurea contains a low number of genes and short non-coding sequences.</title>
        <authorList>
            <person name="Leushkin E.V."/>
            <person name="Sutormin R.A."/>
            <person name="Nabieva E.R."/>
            <person name="Penin A.A."/>
            <person name="Kondrashov A.S."/>
            <person name="Logacheva M.D."/>
        </authorList>
    </citation>
    <scope>NUCLEOTIDE SEQUENCE [LARGE SCALE GENOMIC DNA]</scope>
</reference>
<feature type="transmembrane region" description="Helical" evidence="2">
    <location>
        <begin position="33"/>
        <end position="55"/>
    </location>
</feature>
<protein>
    <recommendedName>
        <fullName evidence="5">Nodulin-like domain-containing protein</fullName>
    </recommendedName>
</protein>
<organism evidence="3 4">
    <name type="scientific">Genlisea aurea</name>
    <dbReference type="NCBI Taxonomy" id="192259"/>
    <lineage>
        <taxon>Eukaryota</taxon>
        <taxon>Viridiplantae</taxon>
        <taxon>Streptophyta</taxon>
        <taxon>Embryophyta</taxon>
        <taxon>Tracheophyta</taxon>
        <taxon>Spermatophyta</taxon>
        <taxon>Magnoliopsida</taxon>
        <taxon>eudicotyledons</taxon>
        <taxon>Gunneridae</taxon>
        <taxon>Pentapetalae</taxon>
        <taxon>asterids</taxon>
        <taxon>lamiids</taxon>
        <taxon>Lamiales</taxon>
        <taxon>Lentibulariaceae</taxon>
        <taxon>Genlisea</taxon>
    </lineage>
</organism>
<sequence>VAALRLAAIFLDFVLFPMQDYLTSVWNLEVTHAAGILNITGFLSGVLPIPFLFFTLKCLGNFTTLVISSFAYVVGIGFIFLSTPPILAGATHTCKTYQESCIGPVQKDLFLIGMGGIAIGVAAQSVSIDAVLHEQ</sequence>
<dbReference type="AlphaFoldDB" id="S8DPG1"/>
<dbReference type="Gene3D" id="1.20.1250.20">
    <property type="entry name" value="MFS general substrate transporter like domains"/>
    <property type="match status" value="1"/>
</dbReference>
<dbReference type="EMBL" id="AUSU01006673">
    <property type="protein sequence ID" value="EPS61667.1"/>
    <property type="molecule type" value="Genomic_DNA"/>
</dbReference>
<feature type="transmembrane region" description="Helical" evidence="2">
    <location>
        <begin position="62"/>
        <end position="81"/>
    </location>
</feature>
<keyword evidence="2" id="KW-0472">Membrane</keyword>
<evidence type="ECO:0008006" key="5">
    <source>
        <dbReference type="Google" id="ProtNLM"/>
    </source>
</evidence>
<dbReference type="Proteomes" id="UP000015453">
    <property type="component" value="Unassembled WGS sequence"/>
</dbReference>
<keyword evidence="2" id="KW-0812">Transmembrane</keyword>
<feature type="non-terminal residue" evidence="3">
    <location>
        <position position="135"/>
    </location>
</feature>
<evidence type="ECO:0000256" key="2">
    <source>
        <dbReference type="SAM" id="Phobius"/>
    </source>
</evidence>
<evidence type="ECO:0000313" key="4">
    <source>
        <dbReference type="Proteomes" id="UP000015453"/>
    </source>
</evidence>
<name>S8DPG1_9LAMI</name>
<comment type="caution">
    <text evidence="3">The sequence shown here is derived from an EMBL/GenBank/DDBJ whole genome shotgun (WGS) entry which is preliminary data.</text>
</comment>
<feature type="non-terminal residue" evidence="3">
    <location>
        <position position="1"/>
    </location>
</feature>
<dbReference type="OrthoDB" id="1181826at2759"/>
<accession>S8DPG1</accession>
<evidence type="ECO:0000256" key="1">
    <source>
        <dbReference type="ARBA" id="ARBA00044504"/>
    </source>
</evidence>
<dbReference type="InterPro" id="IPR036259">
    <property type="entry name" value="MFS_trans_sf"/>
</dbReference>